<keyword evidence="1" id="KW-1185">Reference proteome</keyword>
<dbReference type="RefSeq" id="XP_033359928.1">
    <property type="nucleotide sequence ID" value="XM_033504037.1"/>
</dbReference>
<evidence type="ECO:0000313" key="2">
    <source>
        <dbReference type="RefSeq" id="XP_033359928.1"/>
    </source>
</evidence>
<gene>
    <name evidence="2" type="primary">LOC117238826</name>
</gene>
<sequence length="117" mass="13655">MLCGVNVLRRWLENSSACSSLRLAQVKIQTNTPENYRKVIKELRGKYAIYHTYQLKTKRSYKVVIRGLHPKINTKKRSDELAKMGHQTRTINNITSRPTQAQKRHTAMYAVSTIWTH</sequence>
<dbReference type="GeneID" id="117238826"/>
<dbReference type="AlphaFoldDB" id="A0A6J3L2R4"/>
<dbReference type="Proteomes" id="UP000504631">
    <property type="component" value="Unplaced"/>
</dbReference>
<dbReference type="KEGG" id="bvk:117238826"/>
<accession>A0A6J3L2R4</accession>
<evidence type="ECO:0000313" key="1">
    <source>
        <dbReference type="Proteomes" id="UP000504631"/>
    </source>
</evidence>
<protein>
    <submittedName>
        <fullName evidence="2">Uncharacterized protein LOC117238826</fullName>
    </submittedName>
</protein>
<organism evidence="1 2">
    <name type="scientific">Bombus vosnesenskii</name>
    <dbReference type="NCBI Taxonomy" id="207650"/>
    <lineage>
        <taxon>Eukaryota</taxon>
        <taxon>Metazoa</taxon>
        <taxon>Ecdysozoa</taxon>
        <taxon>Arthropoda</taxon>
        <taxon>Hexapoda</taxon>
        <taxon>Insecta</taxon>
        <taxon>Pterygota</taxon>
        <taxon>Neoptera</taxon>
        <taxon>Endopterygota</taxon>
        <taxon>Hymenoptera</taxon>
        <taxon>Apocrita</taxon>
        <taxon>Aculeata</taxon>
        <taxon>Apoidea</taxon>
        <taxon>Anthophila</taxon>
        <taxon>Apidae</taxon>
        <taxon>Bombus</taxon>
        <taxon>Pyrobombus</taxon>
    </lineage>
</organism>
<proteinExistence type="predicted"/>
<name>A0A6J3L2R4_9HYME</name>
<reference evidence="2" key="1">
    <citation type="submission" date="2025-08" db="UniProtKB">
        <authorList>
            <consortium name="RefSeq"/>
        </authorList>
    </citation>
    <scope>IDENTIFICATION</scope>
    <source>
        <tissue evidence="2">Muscle</tissue>
    </source>
</reference>